<keyword evidence="3 8" id="KW-0812">Transmembrane</keyword>
<keyword evidence="2 9" id="KW-0813">Transport</keyword>
<evidence type="ECO:0000256" key="9">
    <source>
        <dbReference type="RuleBase" id="RU000488"/>
    </source>
</evidence>
<reference evidence="10 11" key="2">
    <citation type="submission" date="2016-08" db="EMBL/GenBank/DDBJ databases">
        <title>Pervasive Adenine N6-methylation of Active Genes in Fungi.</title>
        <authorList>
            <consortium name="DOE Joint Genome Institute"/>
            <person name="Mondo S.J."/>
            <person name="Dannebaum R.O."/>
            <person name="Kuo R.C."/>
            <person name="Labutti K."/>
            <person name="Haridas S."/>
            <person name="Kuo A."/>
            <person name="Salamov A."/>
            <person name="Ahrendt S.R."/>
            <person name="Lipzen A."/>
            <person name="Sullivan W."/>
            <person name="Andreopoulos W.B."/>
            <person name="Clum A."/>
            <person name="Lindquist E."/>
            <person name="Daum C."/>
            <person name="Ramamoorthy G.K."/>
            <person name="Gryganskyi A."/>
            <person name="Culley D."/>
            <person name="Magnuson J.K."/>
            <person name="James T.Y."/>
            <person name="O'Malley M.A."/>
            <person name="Stajich J.E."/>
            <person name="Spatafora J.W."/>
            <person name="Visel A."/>
            <person name="Grigoriev I.V."/>
        </authorList>
    </citation>
    <scope>NUCLEOTIDE SEQUENCE [LARGE SCALE GENOMIC DNA]</scope>
    <source>
        <strain evidence="10 11">S4</strain>
    </source>
</reference>
<evidence type="ECO:0000256" key="8">
    <source>
        <dbReference type="PROSITE-ProRule" id="PRU00282"/>
    </source>
</evidence>
<evidence type="ECO:0000256" key="7">
    <source>
        <dbReference type="ARBA" id="ARBA00023136"/>
    </source>
</evidence>
<dbReference type="Gene3D" id="1.50.40.10">
    <property type="entry name" value="Mitochondrial carrier domain"/>
    <property type="match status" value="1"/>
</dbReference>
<gene>
    <name evidence="10" type="ORF">BCR32DRAFT_292215</name>
</gene>
<proteinExistence type="inferred from homology"/>
<evidence type="ECO:0000256" key="6">
    <source>
        <dbReference type="ARBA" id="ARBA00023128"/>
    </source>
</evidence>
<keyword evidence="6" id="KW-0496">Mitochondrion</keyword>
<evidence type="ECO:0000256" key="4">
    <source>
        <dbReference type="ARBA" id="ARBA00022737"/>
    </source>
</evidence>
<evidence type="ECO:0000256" key="5">
    <source>
        <dbReference type="ARBA" id="ARBA00022989"/>
    </source>
</evidence>
<feature type="repeat" description="Solcar" evidence="8">
    <location>
        <begin position="108"/>
        <end position="194"/>
    </location>
</feature>
<dbReference type="InterPro" id="IPR018108">
    <property type="entry name" value="MCP_transmembrane"/>
</dbReference>
<dbReference type="STRING" id="1754192.A0A1Y1XBK7"/>
<dbReference type="PANTHER" id="PTHR24089">
    <property type="entry name" value="SOLUTE CARRIER FAMILY 25"/>
    <property type="match status" value="1"/>
</dbReference>
<comment type="subcellular location">
    <subcellularLocation>
        <location evidence="1">Mitochondrion membrane</location>
        <topology evidence="1">Multi-pass membrane protein</topology>
    </subcellularLocation>
</comment>
<evidence type="ECO:0000256" key="2">
    <source>
        <dbReference type="ARBA" id="ARBA00022448"/>
    </source>
</evidence>
<feature type="repeat" description="Solcar" evidence="8">
    <location>
        <begin position="5"/>
        <end position="95"/>
    </location>
</feature>
<feature type="repeat" description="Solcar" evidence="8">
    <location>
        <begin position="210"/>
        <end position="310"/>
    </location>
</feature>
<keyword evidence="5" id="KW-1133">Transmembrane helix</keyword>
<dbReference type="InterPro" id="IPR023395">
    <property type="entry name" value="MCP_dom_sf"/>
</dbReference>
<reference evidence="10 11" key="1">
    <citation type="submission" date="2016-08" db="EMBL/GenBank/DDBJ databases">
        <title>A Parts List for Fungal Cellulosomes Revealed by Comparative Genomics.</title>
        <authorList>
            <consortium name="DOE Joint Genome Institute"/>
            <person name="Haitjema C.H."/>
            <person name="Gilmore S.P."/>
            <person name="Henske J.K."/>
            <person name="Solomon K.V."/>
            <person name="De Groot R."/>
            <person name="Kuo A."/>
            <person name="Mondo S.J."/>
            <person name="Salamov A.A."/>
            <person name="Labutti K."/>
            <person name="Zhao Z."/>
            <person name="Chiniquy J."/>
            <person name="Barry K."/>
            <person name="Brewer H.M."/>
            <person name="Purvine S.O."/>
            <person name="Wright A.T."/>
            <person name="Boxma B."/>
            <person name="Van Alen T."/>
            <person name="Hackstein J.H."/>
            <person name="Baker S.E."/>
            <person name="Grigoriev I.V."/>
            <person name="O'Malley M.A."/>
        </authorList>
    </citation>
    <scope>NUCLEOTIDE SEQUENCE [LARGE SCALE GENOMIC DNA]</scope>
    <source>
        <strain evidence="10 11">S4</strain>
    </source>
</reference>
<keyword evidence="11" id="KW-1185">Reference proteome</keyword>
<dbReference type="PRINTS" id="PR00926">
    <property type="entry name" value="MITOCARRIER"/>
</dbReference>
<keyword evidence="7 8" id="KW-0472">Membrane</keyword>
<dbReference type="GO" id="GO:0055085">
    <property type="term" value="P:transmembrane transport"/>
    <property type="evidence" value="ECO:0007669"/>
    <property type="project" value="InterPro"/>
</dbReference>
<evidence type="ECO:0000313" key="11">
    <source>
        <dbReference type="Proteomes" id="UP000193944"/>
    </source>
</evidence>
<keyword evidence="4" id="KW-0677">Repeat</keyword>
<comment type="similarity">
    <text evidence="9">Belongs to the mitochondrial carrier (TC 2.A.29) family.</text>
</comment>
<dbReference type="PROSITE" id="PS50920">
    <property type="entry name" value="SOLCAR"/>
    <property type="match status" value="3"/>
</dbReference>
<organism evidence="10 11">
    <name type="scientific">Anaeromyces robustus</name>
    <dbReference type="NCBI Taxonomy" id="1754192"/>
    <lineage>
        <taxon>Eukaryota</taxon>
        <taxon>Fungi</taxon>
        <taxon>Fungi incertae sedis</taxon>
        <taxon>Chytridiomycota</taxon>
        <taxon>Chytridiomycota incertae sedis</taxon>
        <taxon>Neocallimastigomycetes</taxon>
        <taxon>Neocallimastigales</taxon>
        <taxon>Neocallimastigaceae</taxon>
        <taxon>Anaeromyces</taxon>
    </lineage>
</organism>
<protein>
    <submittedName>
        <fullName evidence="10">Mitochondrial thiamine pyrophosphate carrier 1</fullName>
    </submittedName>
</protein>
<dbReference type="SUPFAM" id="SSF103506">
    <property type="entry name" value="Mitochondrial carrier"/>
    <property type="match status" value="1"/>
</dbReference>
<evidence type="ECO:0000313" key="10">
    <source>
        <dbReference type="EMBL" id="ORX83105.1"/>
    </source>
</evidence>
<dbReference type="OrthoDB" id="18574at2759"/>
<dbReference type="AlphaFoldDB" id="A0A1Y1XBK7"/>
<sequence length="327" mass="37082">MSNELSSFQNSLSGAVAGFVSGVLTAPLDVLKIRMQLQKASNGGVLKYNHIVKSIVKICREEGIRALWKGNIPAQYLSISYGAVQFYIYEKCMKTFNKLRDEKKYNIPSSVQNFVSGAFSGANAVIATYPFDFLRTRFATQGNHHLYRNIPQATYMVIKNEGIKSLYKGVVPSVISIIPYIGTSFQAQAFFMDYINRFTNKYPKTQKYLTDGTKSFITGGMAGVISKCVTMPMDNMRKVMQVNGEIVQRYKDVYAIEIHENNSTKLFSCMRTMYRTEGIRGFYKGIKPSLIKSTYGTALTFFALEECHSLCRWYNKQKELKEQDSLS</sequence>
<comment type="caution">
    <text evidence="10">The sequence shown here is derived from an EMBL/GenBank/DDBJ whole genome shotgun (WGS) entry which is preliminary data.</text>
</comment>
<accession>A0A1Y1XBK7</accession>
<dbReference type="GO" id="GO:0031966">
    <property type="term" value="C:mitochondrial membrane"/>
    <property type="evidence" value="ECO:0007669"/>
    <property type="project" value="UniProtKB-SubCell"/>
</dbReference>
<name>A0A1Y1XBK7_9FUNG</name>
<evidence type="ECO:0000256" key="1">
    <source>
        <dbReference type="ARBA" id="ARBA00004225"/>
    </source>
</evidence>
<dbReference type="Pfam" id="PF00153">
    <property type="entry name" value="Mito_carr"/>
    <property type="match status" value="3"/>
</dbReference>
<evidence type="ECO:0000256" key="3">
    <source>
        <dbReference type="ARBA" id="ARBA00022692"/>
    </source>
</evidence>
<dbReference type="Proteomes" id="UP000193944">
    <property type="component" value="Unassembled WGS sequence"/>
</dbReference>
<dbReference type="EMBL" id="MCFG01000080">
    <property type="protein sequence ID" value="ORX83105.1"/>
    <property type="molecule type" value="Genomic_DNA"/>
</dbReference>
<dbReference type="InterPro" id="IPR002067">
    <property type="entry name" value="MCP"/>
</dbReference>